<accession>A0A520MSE7</accession>
<protein>
    <submittedName>
        <fullName evidence="9">Rhomboid family intramembrane serine protease</fullName>
    </submittedName>
</protein>
<comment type="similarity">
    <text evidence="2">Belongs to the peptidase S54 family.</text>
</comment>
<dbReference type="PANTHER" id="PTHR43731">
    <property type="entry name" value="RHOMBOID PROTEASE"/>
    <property type="match status" value="1"/>
</dbReference>
<comment type="caution">
    <text evidence="9">The sequence shown here is derived from an EMBL/GenBank/DDBJ whole genome shotgun (WGS) entry which is preliminary data.</text>
</comment>
<dbReference type="InterPro" id="IPR050925">
    <property type="entry name" value="Rhomboid_protease_S54"/>
</dbReference>
<evidence type="ECO:0000256" key="5">
    <source>
        <dbReference type="ARBA" id="ARBA00022989"/>
    </source>
</evidence>
<dbReference type="Pfam" id="PF01694">
    <property type="entry name" value="Rhomboid"/>
    <property type="match status" value="1"/>
</dbReference>
<evidence type="ECO:0000256" key="2">
    <source>
        <dbReference type="ARBA" id="ARBA00009045"/>
    </source>
</evidence>
<evidence type="ECO:0000313" key="9">
    <source>
        <dbReference type="EMBL" id="RZO24145.1"/>
    </source>
</evidence>
<reference evidence="9 10" key="1">
    <citation type="submission" date="2019-02" db="EMBL/GenBank/DDBJ databases">
        <title>Prokaryotic population dynamics and viral predation in marine succession experiment using metagenomics: the confinement effect.</title>
        <authorList>
            <person name="Haro-Moreno J.M."/>
            <person name="Rodriguez-Valera F."/>
            <person name="Lopez-Perez M."/>
        </authorList>
    </citation>
    <scope>NUCLEOTIDE SEQUENCE [LARGE SCALE GENOMIC DNA]</scope>
    <source>
        <strain evidence="9">MED-G166</strain>
    </source>
</reference>
<dbReference type="PANTHER" id="PTHR43731:SF14">
    <property type="entry name" value="PRESENILIN-ASSOCIATED RHOMBOID-LIKE PROTEIN, MITOCHONDRIAL"/>
    <property type="match status" value="1"/>
</dbReference>
<dbReference type="Gene3D" id="1.20.1540.10">
    <property type="entry name" value="Rhomboid-like"/>
    <property type="match status" value="1"/>
</dbReference>
<dbReference type="AlphaFoldDB" id="A0A520MSE7"/>
<organism evidence="9 10">
    <name type="scientific">SAR86 cluster bacterium</name>
    <dbReference type="NCBI Taxonomy" id="2030880"/>
    <lineage>
        <taxon>Bacteria</taxon>
        <taxon>Pseudomonadati</taxon>
        <taxon>Pseudomonadota</taxon>
        <taxon>Gammaproteobacteria</taxon>
        <taxon>SAR86 cluster</taxon>
    </lineage>
</organism>
<keyword evidence="9" id="KW-0645">Protease</keyword>
<feature type="domain" description="Peptidase S54 rhomboid" evidence="8">
    <location>
        <begin position="61"/>
        <end position="210"/>
    </location>
</feature>
<feature type="transmembrane region" description="Helical" evidence="7">
    <location>
        <begin position="125"/>
        <end position="145"/>
    </location>
</feature>
<feature type="transmembrane region" description="Helical" evidence="7">
    <location>
        <begin position="18"/>
        <end position="35"/>
    </location>
</feature>
<dbReference type="GO" id="GO:0006508">
    <property type="term" value="P:proteolysis"/>
    <property type="evidence" value="ECO:0007669"/>
    <property type="project" value="UniProtKB-KW"/>
</dbReference>
<evidence type="ECO:0000313" key="10">
    <source>
        <dbReference type="Proteomes" id="UP000320146"/>
    </source>
</evidence>
<keyword evidence="5 7" id="KW-1133">Transmembrane helix</keyword>
<feature type="transmembrane region" description="Helical" evidence="7">
    <location>
        <begin position="99"/>
        <end position="119"/>
    </location>
</feature>
<evidence type="ECO:0000256" key="3">
    <source>
        <dbReference type="ARBA" id="ARBA00022692"/>
    </source>
</evidence>
<evidence type="ECO:0000256" key="1">
    <source>
        <dbReference type="ARBA" id="ARBA00004141"/>
    </source>
</evidence>
<sequence length="246" mass="27739">MFLFLPISDENPTSKKPLLTWSLIALNFLVFFYQLSLSGSANQMLINEFGVKPSVFFEMRDFHTIITSAFMHAGWMHLLSNMLFLYIYGDNIESYLGRINFLIFYILGGVSAALLQAFFSGGVDVPMIGASGCIAAIMGAYYVLYPKAKINVFLWFFIFIQFIKVPANIVLLMWIIGQFISAAGGSYSGVAYFAHIGGFLFGYFAIQYFFSEYVKKAKVITNYEVVEDNDLPISRKNKSQGLTKDD</sequence>
<evidence type="ECO:0000256" key="6">
    <source>
        <dbReference type="ARBA" id="ARBA00023136"/>
    </source>
</evidence>
<dbReference type="EMBL" id="SHBL01000013">
    <property type="protein sequence ID" value="RZO24145.1"/>
    <property type="molecule type" value="Genomic_DNA"/>
</dbReference>
<name>A0A520MSE7_9GAMM</name>
<feature type="transmembrane region" description="Helical" evidence="7">
    <location>
        <begin position="152"/>
        <end position="177"/>
    </location>
</feature>
<evidence type="ECO:0000256" key="7">
    <source>
        <dbReference type="SAM" id="Phobius"/>
    </source>
</evidence>
<dbReference type="InterPro" id="IPR035952">
    <property type="entry name" value="Rhomboid-like_sf"/>
</dbReference>
<proteinExistence type="inferred from homology"/>
<dbReference type="SUPFAM" id="SSF144091">
    <property type="entry name" value="Rhomboid-like"/>
    <property type="match status" value="1"/>
</dbReference>
<gene>
    <name evidence="9" type="ORF">EVA99_02190</name>
</gene>
<dbReference type="Proteomes" id="UP000320146">
    <property type="component" value="Unassembled WGS sequence"/>
</dbReference>
<dbReference type="FunFam" id="1.20.1540.10:FF:000027">
    <property type="entry name" value="Rhomboid family intramembrane serine protease"/>
    <property type="match status" value="1"/>
</dbReference>
<feature type="transmembrane region" description="Helical" evidence="7">
    <location>
        <begin position="62"/>
        <end position="87"/>
    </location>
</feature>
<dbReference type="InterPro" id="IPR022764">
    <property type="entry name" value="Peptidase_S54_rhomboid_dom"/>
</dbReference>
<evidence type="ECO:0000259" key="8">
    <source>
        <dbReference type="Pfam" id="PF01694"/>
    </source>
</evidence>
<dbReference type="GO" id="GO:0004252">
    <property type="term" value="F:serine-type endopeptidase activity"/>
    <property type="evidence" value="ECO:0007669"/>
    <property type="project" value="InterPro"/>
</dbReference>
<comment type="subcellular location">
    <subcellularLocation>
        <location evidence="1">Membrane</location>
        <topology evidence="1">Multi-pass membrane protein</topology>
    </subcellularLocation>
</comment>
<keyword evidence="3 7" id="KW-0812">Transmembrane</keyword>
<dbReference type="GO" id="GO:0016020">
    <property type="term" value="C:membrane"/>
    <property type="evidence" value="ECO:0007669"/>
    <property type="project" value="UniProtKB-SubCell"/>
</dbReference>
<keyword evidence="6 7" id="KW-0472">Membrane</keyword>
<keyword evidence="4" id="KW-0378">Hydrolase</keyword>
<feature type="transmembrane region" description="Helical" evidence="7">
    <location>
        <begin position="189"/>
        <end position="210"/>
    </location>
</feature>
<evidence type="ECO:0000256" key="4">
    <source>
        <dbReference type="ARBA" id="ARBA00022801"/>
    </source>
</evidence>